<dbReference type="PANTHER" id="PTHR22604">
    <property type="entry name" value="OXIDOREDUCTASES"/>
    <property type="match status" value="1"/>
</dbReference>
<sequence>MLQIRKMVSEVKEEEEEAGEKVWIVAEERNDLRRWAKIGRAALAAGVLGALLSWALVCTSPTRKGTVVVKTPGINLGRKRWGIAGLGRIAYDFAVSLKANGGHLEAVAAGSLPNPGSRASDFGCRFGARHYGTYEALAADPKVDVVYVATTNQLHMDVALVFVRAGKAVLVEKPTGLDAPQALAMLREARAHGVLLATNFWNMLFPVTRWAIDVVKSNKLGEVLAARGDMGFEAVDNLHDRFLSPELGGGAMLDMGCYIVHLFVQLAAINFERKGDVARLPTRPREAYEFSRAKLRDHFEAPLRNASRPLASLDGLARVRATGHLDRRNDDPVDVEASAAVELAGTRLLLGTSLQRASPFTFDVLAAHGTLSLDSPANCPTSASAAVYRDANDARNNNTAPTPCCGQPRLADLRFASPIPSYPESLKPERYPRGMGFGYVQTAVEACLSTPNCLELPEIPAWTQLATQQIVDAIIREIHQTNDAF</sequence>
<feature type="transmembrane region" description="Helical" evidence="6">
    <location>
        <begin position="38"/>
        <end position="57"/>
    </location>
</feature>
<evidence type="ECO:0000259" key="8">
    <source>
        <dbReference type="Pfam" id="PF22725"/>
    </source>
</evidence>
<dbReference type="InterPro" id="IPR050984">
    <property type="entry name" value="Gfo/Idh/MocA_domain"/>
</dbReference>
<reference evidence="9" key="1">
    <citation type="submission" date="2023-01" db="EMBL/GenBank/DDBJ databases">
        <title>Metagenome sequencing of chrysophaentin producing Chrysophaeum taylorii.</title>
        <authorList>
            <person name="Davison J."/>
            <person name="Bewley C."/>
        </authorList>
    </citation>
    <scope>NUCLEOTIDE SEQUENCE</scope>
    <source>
        <strain evidence="9">NIES-1699</strain>
    </source>
</reference>
<evidence type="ECO:0000256" key="6">
    <source>
        <dbReference type="SAM" id="Phobius"/>
    </source>
</evidence>
<dbReference type="PANTHER" id="PTHR22604:SF105">
    <property type="entry name" value="TRANS-1,2-DIHYDROBENZENE-1,2-DIOL DEHYDROGENASE"/>
    <property type="match status" value="1"/>
</dbReference>
<dbReference type="AlphaFoldDB" id="A0AAD7UIY5"/>
<evidence type="ECO:0000259" key="7">
    <source>
        <dbReference type="Pfam" id="PF01408"/>
    </source>
</evidence>
<dbReference type="Gene3D" id="3.40.50.720">
    <property type="entry name" value="NAD(P)-binding Rossmann-like Domain"/>
    <property type="match status" value="1"/>
</dbReference>
<dbReference type="GO" id="GO:0047837">
    <property type="term" value="F:D-xylose 1-dehydrogenase (NADP+) activity"/>
    <property type="evidence" value="ECO:0007669"/>
    <property type="project" value="UniProtKB-EC"/>
</dbReference>
<comment type="catalytic activity">
    <reaction evidence="5">
        <text>D-xylose + NADP(+) = D-xylono-1,5-lactone + NADPH + H(+)</text>
        <dbReference type="Rhea" id="RHEA:22000"/>
        <dbReference type="ChEBI" id="CHEBI:15378"/>
        <dbReference type="ChEBI" id="CHEBI:15867"/>
        <dbReference type="ChEBI" id="CHEBI:53455"/>
        <dbReference type="ChEBI" id="CHEBI:57783"/>
        <dbReference type="ChEBI" id="CHEBI:58349"/>
        <dbReference type="EC" id="1.1.1.179"/>
    </reaction>
</comment>
<keyword evidence="6" id="KW-0812">Transmembrane</keyword>
<comment type="similarity">
    <text evidence="1">Belongs to the Gfo/Idh/MocA family.</text>
</comment>
<dbReference type="Pfam" id="PF01408">
    <property type="entry name" value="GFO_IDH_MocA"/>
    <property type="match status" value="1"/>
</dbReference>
<keyword evidence="10" id="KW-1185">Reference proteome</keyword>
<dbReference type="SUPFAM" id="SSF51735">
    <property type="entry name" value="NAD(P)-binding Rossmann-fold domains"/>
    <property type="match status" value="1"/>
</dbReference>
<dbReference type="EC" id="1.1.1.179" evidence="3"/>
<evidence type="ECO:0000256" key="5">
    <source>
        <dbReference type="ARBA" id="ARBA00049233"/>
    </source>
</evidence>
<protein>
    <recommendedName>
        <fullName evidence="3">D-xylose 1-dehydrogenase (NADP(+), D-xylono-1,5-lactone-forming)</fullName>
        <ecNumber evidence="3">1.1.1.179</ecNumber>
    </recommendedName>
    <alternativeName>
        <fullName evidence="4">D-xylose-NADP dehydrogenase</fullName>
    </alternativeName>
</protein>
<feature type="domain" description="GFO/IDH/MocA-like oxidoreductase" evidence="8">
    <location>
        <begin position="211"/>
        <end position="267"/>
    </location>
</feature>
<evidence type="ECO:0000256" key="1">
    <source>
        <dbReference type="ARBA" id="ARBA00010928"/>
    </source>
</evidence>
<accession>A0AAD7UIY5</accession>
<dbReference type="EMBL" id="JAQMWT010000315">
    <property type="protein sequence ID" value="KAJ8605452.1"/>
    <property type="molecule type" value="Genomic_DNA"/>
</dbReference>
<evidence type="ECO:0000256" key="3">
    <source>
        <dbReference type="ARBA" id="ARBA00038984"/>
    </source>
</evidence>
<feature type="domain" description="Gfo/Idh/MocA-like oxidoreductase N-terminal" evidence="7">
    <location>
        <begin position="80"/>
        <end position="199"/>
    </location>
</feature>
<dbReference type="InterPro" id="IPR000683">
    <property type="entry name" value="Gfo/Idh/MocA-like_OxRdtase_N"/>
</dbReference>
<keyword evidence="2" id="KW-0560">Oxidoreductase</keyword>
<organism evidence="9 10">
    <name type="scientific">Chrysophaeum taylorii</name>
    <dbReference type="NCBI Taxonomy" id="2483200"/>
    <lineage>
        <taxon>Eukaryota</taxon>
        <taxon>Sar</taxon>
        <taxon>Stramenopiles</taxon>
        <taxon>Ochrophyta</taxon>
        <taxon>Pelagophyceae</taxon>
        <taxon>Pelagomonadales</taxon>
        <taxon>Pelagomonadaceae</taxon>
        <taxon>Chrysophaeum</taxon>
    </lineage>
</organism>
<dbReference type="InterPro" id="IPR055170">
    <property type="entry name" value="GFO_IDH_MocA-like_dom"/>
</dbReference>
<proteinExistence type="inferred from homology"/>
<keyword evidence="6" id="KW-0472">Membrane</keyword>
<dbReference type="GO" id="GO:0000166">
    <property type="term" value="F:nucleotide binding"/>
    <property type="evidence" value="ECO:0007669"/>
    <property type="project" value="InterPro"/>
</dbReference>
<comment type="caution">
    <text evidence="9">The sequence shown here is derived from an EMBL/GenBank/DDBJ whole genome shotgun (WGS) entry which is preliminary data.</text>
</comment>
<evidence type="ECO:0000313" key="9">
    <source>
        <dbReference type="EMBL" id="KAJ8605452.1"/>
    </source>
</evidence>
<evidence type="ECO:0000256" key="2">
    <source>
        <dbReference type="ARBA" id="ARBA00023002"/>
    </source>
</evidence>
<dbReference type="Proteomes" id="UP001230188">
    <property type="component" value="Unassembled WGS sequence"/>
</dbReference>
<dbReference type="Gene3D" id="3.30.360.10">
    <property type="entry name" value="Dihydrodipicolinate Reductase, domain 2"/>
    <property type="match status" value="1"/>
</dbReference>
<evidence type="ECO:0000256" key="4">
    <source>
        <dbReference type="ARBA" id="ARBA00042988"/>
    </source>
</evidence>
<name>A0AAD7UIY5_9STRA</name>
<dbReference type="Pfam" id="PF22725">
    <property type="entry name" value="GFO_IDH_MocA_C3"/>
    <property type="match status" value="1"/>
</dbReference>
<evidence type="ECO:0000313" key="10">
    <source>
        <dbReference type="Proteomes" id="UP001230188"/>
    </source>
</evidence>
<keyword evidence="6" id="KW-1133">Transmembrane helix</keyword>
<gene>
    <name evidence="9" type="ORF">CTAYLR_003299</name>
</gene>
<dbReference type="InterPro" id="IPR036291">
    <property type="entry name" value="NAD(P)-bd_dom_sf"/>
</dbReference>